<evidence type="ECO:0000313" key="1">
    <source>
        <dbReference type="EMBL" id="KIO02246.1"/>
    </source>
</evidence>
<name>A0A0C3P462_PISTI</name>
<proteinExistence type="predicted"/>
<dbReference type="Proteomes" id="UP000054217">
    <property type="component" value="Unassembled WGS sequence"/>
</dbReference>
<dbReference type="HOGENOM" id="CLU_1826057_0_0_1"/>
<reference evidence="2" key="2">
    <citation type="submission" date="2015-01" db="EMBL/GenBank/DDBJ databases">
        <title>Evolutionary Origins and Diversification of the Mycorrhizal Mutualists.</title>
        <authorList>
            <consortium name="DOE Joint Genome Institute"/>
            <consortium name="Mycorrhizal Genomics Consortium"/>
            <person name="Kohler A."/>
            <person name="Kuo A."/>
            <person name="Nagy L.G."/>
            <person name="Floudas D."/>
            <person name="Copeland A."/>
            <person name="Barry K.W."/>
            <person name="Cichocki N."/>
            <person name="Veneault-Fourrey C."/>
            <person name="LaButti K."/>
            <person name="Lindquist E.A."/>
            <person name="Lipzen A."/>
            <person name="Lundell T."/>
            <person name="Morin E."/>
            <person name="Murat C."/>
            <person name="Riley R."/>
            <person name="Ohm R."/>
            <person name="Sun H."/>
            <person name="Tunlid A."/>
            <person name="Henrissat B."/>
            <person name="Grigoriev I.V."/>
            <person name="Hibbett D.S."/>
            <person name="Martin F."/>
        </authorList>
    </citation>
    <scope>NUCLEOTIDE SEQUENCE [LARGE SCALE GENOMIC DNA]</scope>
    <source>
        <strain evidence="2">Marx 270</strain>
    </source>
</reference>
<reference evidence="1 2" key="1">
    <citation type="submission" date="2014-04" db="EMBL/GenBank/DDBJ databases">
        <authorList>
            <consortium name="DOE Joint Genome Institute"/>
            <person name="Kuo A."/>
            <person name="Kohler A."/>
            <person name="Costa M.D."/>
            <person name="Nagy L.G."/>
            <person name="Floudas D."/>
            <person name="Copeland A."/>
            <person name="Barry K.W."/>
            <person name="Cichocki N."/>
            <person name="Veneault-Fourrey C."/>
            <person name="LaButti K."/>
            <person name="Lindquist E.A."/>
            <person name="Lipzen A."/>
            <person name="Lundell T."/>
            <person name="Morin E."/>
            <person name="Murat C."/>
            <person name="Sun H."/>
            <person name="Tunlid A."/>
            <person name="Henrissat B."/>
            <person name="Grigoriev I.V."/>
            <person name="Hibbett D.S."/>
            <person name="Martin F."/>
            <person name="Nordberg H.P."/>
            <person name="Cantor M.N."/>
            <person name="Hua S.X."/>
        </authorList>
    </citation>
    <scope>NUCLEOTIDE SEQUENCE [LARGE SCALE GENOMIC DNA]</scope>
    <source>
        <strain evidence="1 2">Marx 270</strain>
    </source>
</reference>
<gene>
    <name evidence="1" type="ORF">M404DRAFT_655345</name>
</gene>
<organism evidence="1 2">
    <name type="scientific">Pisolithus tinctorius Marx 270</name>
    <dbReference type="NCBI Taxonomy" id="870435"/>
    <lineage>
        <taxon>Eukaryota</taxon>
        <taxon>Fungi</taxon>
        <taxon>Dikarya</taxon>
        <taxon>Basidiomycota</taxon>
        <taxon>Agaricomycotina</taxon>
        <taxon>Agaricomycetes</taxon>
        <taxon>Agaricomycetidae</taxon>
        <taxon>Boletales</taxon>
        <taxon>Sclerodermatineae</taxon>
        <taxon>Pisolithaceae</taxon>
        <taxon>Pisolithus</taxon>
    </lineage>
</organism>
<dbReference type="AlphaFoldDB" id="A0A0C3P462"/>
<dbReference type="InParanoid" id="A0A0C3P462"/>
<evidence type="ECO:0000313" key="2">
    <source>
        <dbReference type="Proteomes" id="UP000054217"/>
    </source>
</evidence>
<sequence>MMGWRVRGERMGGGGEWPRGWLIGRKRRRVASVQTRPCALFRNLCLRPADAPHRPSFFLAYAIPWQCNKILPTLHRPRSTMLPNIATEPLAAGLPRGGCESPHALKPNRFQTHYILPSSGSQPRHGQLHALDGLRLPIALR</sequence>
<dbReference type="EMBL" id="KN831982">
    <property type="protein sequence ID" value="KIO02246.1"/>
    <property type="molecule type" value="Genomic_DNA"/>
</dbReference>
<accession>A0A0C3P462</accession>
<protein>
    <submittedName>
        <fullName evidence="1">Uncharacterized protein</fullName>
    </submittedName>
</protein>
<keyword evidence="2" id="KW-1185">Reference proteome</keyword>